<dbReference type="GO" id="GO:0046872">
    <property type="term" value="F:metal ion binding"/>
    <property type="evidence" value="ECO:0007669"/>
    <property type="project" value="UniProtKB-KW"/>
</dbReference>
<dbReference type="InterPro" id="IPR006073">
    <property type="entry name" value="GTP-bd"/>
</dbReference>
<evidence type="ECO:0000256" key="2">
    <source>
        <dbReference type="ARBA" id="ARBA00022490"/>
    </source>
</evidence>
<dbReference type="Gene3D" id="1.20.120.430">
    <property type="entry name" value="tRNA modification GTPase MnmE domain 2"/>
    <property type="match status" value="1"/>
</dbReference>
<comment type="subunit">
    <text evidence="10">Homodimer. Heterotetramer of two MnmE and two MnmG subunits.</text>
</comment>
<dbReference type="GO" id="GO:0002098">
    <property type="term" value="P:tRNA wobble uridine modification"/>
    <property type="evidence" value="ECO:0007669"/>
    <property type="project" value="TreeGrafter"/>
</dbReference>
<feature type="binding site" evidence="10">
    <location>
        <begin position="233"/>
        <end position="238"/>
    </location>
    <ligand>
        <name>GTP</name>
        <dbReference type="ChEBI" id="CHEBI:37565"/>
    </ligand>
</feature>
<proteinExistence type="inferred from homology"/>
<dbReference type="PROSITE" id="PS51709">
    <property type="entry name" value="G_TRME"/>
    <property type="match status" value="1"/>
</dbReference>
<protein>
    <recommendedName>
        <fullName evidence="10">tRNA modification GTPase MnmE</fullName>
        <ecNumber evidence="10">3.6.-.-</ecNumber>
    </recommendedName>
</protein>
<dbReference type="CDD" id="cd14858">
    <property type="entry name" value="TrmE_N"/>
    <property type="match status" value="1"/>
</dbReference>
<feature type="binding site" evidence="10">
    <location>
        <position position="233"/>
    </location>
    <ligand>
        <name>K(+)</name>
        <dbReference type="ChEBI" id="CHEBI:29103"/>
    </ligand>
</feature>
<dbReference type="InterPro" id="IPR027368">
    <property type="entry name" value="MnmE_dom2"/>
</dbReference>
<organism evidence="13 14">
    <name type="scientific">SAR324 cluster bacterium</name>
    <dbReference type="NCBI Taxonomy" id="2024889"/>
    <lineage>
        <taxon>Bacteria</taxon>
        <taxon>Deltaproteobacteria</taxon>
        <taxon>SAR324 cluster</taxon>
    </lineage>
</organism>
<comment type="similarity">
    <text evidence="1 10 11">Belongs to the TRAFAC class TrmE-Era-EngA-EngB-Septin-like GTPase superfamily. TrmE GTPase family.</text>
</comment>
<dbReference type="AlphaFoldDB" id="A0A2A4T3T1"/>
<feature type="binding site" evidence="10">
    <location>
        <position position="460"/>
    </location>
    <ligand>
        <name>(6S)-5-formyl-5,6,7,8-tetrahydrofolate</name>
        <dbReference type="ChEBI" id="CHEBI:57457"/>
    </ligand>
</feature>
<keyword evidence="9 10" id="KW-0342">GTP-binding</keyword>
<keyword evidence="5 10" id="KW-0547">Nucleotide-binding</keyword>
<evidence type="ECO:0000256" key="10">
    <source>
        <dbReference type="HAMAP-Rule" id="MF_00379"/>
    </source>
</evidence>
<evidence type="ECO:0000256" key="7">
    <source>
        <dbReference type="ARBA" id="ARBA00022842"/>
    </source>
</evidence>
<dbReference type="InterPro" id="IPR027417">
    <property type="entry name" value="P-loop_NTPase"/>
</dbReference>
<dbReference type="InterPro" id="IPR025867">
    <property type="entry name" value="MnmE_helical"/>
</dbReference>
<evidence type="ECO:0000313" key="14">
    <source>
        <dbReference type="Proteomes" id="UP000218113"/>
    </source>
</evidence>
<dbReference type="EMBL" id="NVSR01000045">
    <property type="protein sequence ID" value="PCI27929.1"/>
    <property type="molecule type" value="Genomic_DNA"/>
</dbReference>
<evidence type="ECO:0000256" key="3">
    <source>
        <dbReference type="ARBA" id="ARBA00022694"/>
    </source>
</evidence>
<dbReference type="Proteomes" id="UP000218113">
    <property type="component" value="Unassembled WGS sequence"/>
</dbReference>
<feature type="binding site" evidence="10">
    <location>
        <position position="258"/>
    </location>
    <ligand>
        <name>Mg(2+)</name>
        <dbReference type="ChEBI" id="CHEBI:18420"/>
    </ligand>
</feature>
<feature type="binding site" evidence="10">
    <location>
        <begin position="277"/>
        <end position="280"/>
    </location>
    <ligand>
        <name>GTP</name>
        <dbReference type="ChEBI" id="CHEBI:37565"/>
    </ligand>
</feature>
<dbReference type="NCBIfam" id="TIGR00231">
    <property type="entry name" value="small_GTP"/>
    <property type="match status" value="1"/>
</dbReference>
<evidence type="ECO:0000256" key="8">
    <source>
        <dbReference type="ARBA" id="ARBA00022958"/>
    </source>
</evidence>
<dbReference type="FunFam" id="3.30.1360.120:FF:000003">
    <property type="entry name" value="tRNA modification GTPase MnmE"/>
    <property type="match status" value="1"/>
</dbReference>
<dbReference type="FunFam" id="3.40.50.300:FF:001376">
    <property type="entry name" value="tRNA modification GTPase MnmE"/>
    <property type="match status" value="1"/>
</dbReference>
<dbReference type="NCBIfam" id="TIGR00450">
    <property type="entry name" value="mnmE_trmE_thdF"/>
    <property type="match status" value="1"/>
</dbReference>
<keyword evidence="7 10" id="KW-0460">Magnesium</keyword>
<accession>A0A2A4T3T1</accession>
<evidence type="ECO:0000256" key="5">
    <source>
        <dbReference type="ARBA" id="ARBA00022741"/>
    </source>
</evidence>
<dbReference type="Pfam" id="PF12631">
    <property type="entry name" value="MnmE_helical"/>
    <property type="match status" value="1"/>
</dbReference>
<evidence type="ECO:0000256" key="1">
    <source>
        <dbReference type="ARBA" id="ARBA00011043"/>
    </source>
</evidence>
<dbReference type="InterPro" id="IPR018948">
    <property type="entry name" value="GTP-bd_TrmE_N"/>
</dbReference>
<dbReference type="InterPro" id="IPR005225">
    <property type="entry name" value="Small_GTP-bd"/>
</dbReference>
<dbReference type="Gene3D" id="3.40.50.300">
    <property type="entry name" value="P-loop containing nucleotide triphosphate hydrolases"/>
    <property type="match status" value="1"/>
</dbReference>
<sequence>MIANYHDTIAGIATAPGEAGVSIIRLSGESALEVAEKLFRSKKGTSVAELKNRLLTYGWVVKEEKTIDEALLCVMRGPHSFTAEDVVEIHCHGGSFLTRSILELALAHGARLATPGEFTQRAFLNGRIDLTQAEATNDLIQAKSTLGLEMVVNQLKGKLYQKIMDFKEQISWVLALVNAGIDFPEEDVVFSHLEEIKSKLSHVAVELKQLIHSADTGIMVREGYKVVLVGEPNVGKSSIMNALLGEARAIVTKIPGTTRDTIEESCIIEGIPISLTDTAGIRETDDFVEKEGINRSFSAMTKADLILWVIDMESPTFTMALPEEVTERKVPVLLVTNKSDLVEAVELTLPTAIQNYPKIAISAKKEQEIDRLKQKIFQFISGKVGALAEDTMLTNLRQKQASEAALLALQEATQALEDGMGEEFLTVDLTQTLHALGDIVGETTPDDMLNRIFSQFCIGK</sequence>
<name>A0A2A4T3T1_9DELT</name>
<dbReference type="HAMAP" id="MF_00379">
    <property type="entry name" value="GTPase_MnmE"/>
    <property type="match status" value="1"/>
</dbReference>
<comment type="cofactor">
    <cofactor evidence="10">
        <name>K(+)</name>
        <dbReference type="ChEBI" id="CHEBI:29103"/>
    </cofactor>
    <text evidence="10">Binds 1 potassium ion per subunit.</text>
</comment>
<keyword evidence="4 10" id="KW-0479">Metal-binding</keyword>
<reference evidence="14" key="1">
    <citation type="submission" date="2017-08" db="EMBL/GenBank/DDBJ databases">
        <title>A dynamic microbial community with high functional redundancy inhabits the cold, oxic subseafloor aquifer.</title>
        <authorList>
            <person name="Tully B.J."/>
            <person name="Wheat C.G."/>
            <person name="Glazer B.T."/>
            <person name="Huber J.A."/>
        </authorList>
    </citation>
    <scope>NUCLEOTIDE SEQUENCE [LARGE SCALE GENOMIC DNA]</scope>
</reference>
<keyword evidence="8 10" id="KW-0630">Potassium</keyword>
<feature type="binding site" evidence="10">
    <location>
        <position position="88"/>
    </location>
    <ligand>
        <name>(6S)-5-formyl-5,6,7,8-tetrahydrofolate</name>
        <dbReference type="ChEBI" id="CHEBI:57457"/>
    </ligand>
</feature>
<feature type="domain" description="TrmE-type G" evidence="12">
    <location>
        <begin position="223"/>
        <end position="381"/>
    </location>
</feature>
<feature type="binding site" evidence="10">
    <location>
        <position position="257"/>
    </location>
    <ligand>
        <name>K(+)</name>
        <dbReference type="ChEBI" id="CHEBI:29103"/>
    </ligand>
</feature>
<keyword evidence="3 10" id="KW-0819">tRNA processing</keyword>
<dbReference type="InterPro" id="IPR031168">
    <property type="entry name" value="G_TrmE"/>
</dbReference>
<evidence type="ECO:0000256" key="6">
    <source>
        <dbReference type="ARBA" id="ARBA00022801"/>
    </source>
</evidence>
<feature type="binding site" evidence="10">
    <location>
        <position position="127"/>
    </location>
    <ligand>
        <name>(6S)-5-formyl-5,6,7,8-tetrahydrofolate</name>
        <dbReference type="ChEBI" id="CHEBI:57457"/>
    </ligand>
</feature>
<gene>
    <name evidence="10" type="primary">mnmE</name>
    <name evidence="10" type="synonym">trmE</name>
    <name evidence="13" type="ORF">COB67_07490</name>
</gene>
<feature type="binding site" evidence="10">
    <location>
        <position position="254"/>
    </location>
    <ligand>
        <name>K(+)</name>
        <dbReference type="ChEBI" id="CHEBI:29103"/>
    </ligand>
</feature>
<evidence type="ECO:0000256" key="4">
    <source>
        <dbReference type="ARBA" id="ARBA00022723"/>
    </source>
</evidence>
<dbReference type="InterPro" id="IPR004520">
    <property type="entry name" value="GTPase_MnmE"/>
</dbReference>
<dbReference type="GO" id="GO:0005829">
    <property type="term" value="C:cytosol"/>
    <property type="evidence" value="ECO:0007669"/>
    <property type="project" value="TreeGrafter"/>
</dbReference>
<feature type="binding site" evidence="10">
    <location>
        <position position="237"/>
    </location>
    <ligand>
        <name>Mg(2+)</name>
        <dbReference type="ChEBI" id="CHEBI:18420"/>
    </ligand>
</feature>
<dbReference type="Pfam" id="PF10396">
    <property type="entry name" value="TrmE_N"/>
    <property type="match status" value="1"/>
</dbReference>
<dbReference type="PANTHER" id="PTHR42714">
    <property type="entry name" value="TRNA MODIFICATION GTPASE GTPBP3"/>
    <property type="match status" value="1"/>
</dbReference>
<dbReference type="CDD" id="cd04164">
    <property type="entry name" value="trmE"/>
    <property type="match status" value="1"/>
</dbReference>
<dbReference type="NCBIfam" id="NF003661">
    <property type="entry name" value="PRK05291.1-3"/>
    <property type="match status" value="1"/>
</dbReference>
<dbReference type="Gene3D" id="3.30.1360.120">
    <property type="entry name" value="Probable tRNA modification gtpase trme, domain 1"/>
    <property type="match status" value="1"/>
</dbReference>
<dbReference type="PANTHER" id="PTHR42714:SF2">
    <property type="entry name" value="TRNA MODIFICATION GTPASE GTPBP3, MITOCHONDRIAL"/>
    <property type="match status" value="1"/>
</dbReference>
<evidence type="ECO:0000256" key="11">
    <source>
        <dbReference type="RuleBase" id="RU003313"/>
    </source>
</evidence>
<dbReference type="SUPFAM" id="SSF52540">
    <property type="entry name" value="P-loop containing nucleoside triphosphate hydrolases"/>
    <property type="match status" value="1"/>
</dbReference>
<dbReference type="GO" id="GO:0005525">
    <property type="term" value="F:GTP binding"/>
    <property type="evidence" value="ECO:0007669"/>
    <property type="project" value="UniProtKB-UniRule"/>
</dbReference>
<dbReference type="Pfam" id="PF01926">
    <property type="entry name" value="MMR_HSR1"/>
    <property type="match status" value="1"/>
</dbReference>
<keyword evidence="6 10" id="KW-0378">Hydrolase</keyword>
<dbReference type="EC" id="3.6.-.-" evidence="10"/>
<evidence type="ECO:0000256" key="9">
    <source>
        <dbReference type="ARBA" id="ARBA00023134"/>
    </source>
</evidence>
<comment type="subcellular location">
    <subcellularLocation>
        <location evidence="10">Cytoplasm</location>
    </subcellularLocation>
</comment>
<dbReference type="SMART" id="SM00173">
    <property type="entry name" value="RAS"/>
    <property type="match status" value="1"/>
</dbReference>
<feature type="binding site" evidence="10">
    <location>
        <position position="252"/>
    </location>
    <ligand>
        <name>K(+)</name>
        <dbReference type="ChEBI" id="CHEBI:29103"/>
    </ligand>
</feature>
<dbReference type="GO" id="GO:0030488">
    <property type="term" value="P:tRNA methylation"/>
    <property type="evidence" value="ECO:0007669"/>
    <property type="project" value="TreeGrafter"/>
</dbReference>
<comment type="caution">
    <text evidence="10">Lacks conserved residue(s) required for the propagation of feature annotation.</text>
</comment>
<keyword evidence="2 10" id="KW-0963">Cytoplasm</keyword>
<comment type="caution">
    <text evidence="13">The sequence shown here is derived from an EMBL/GenBank/DDBJ whole genome shotgun (WGS) entry which is preliminary data.</text>
</comment>
<comment type="function">
    <text evidence="10">Exhibits a very high intrinsic GTPase hydrolysis rate. Involved in the addition of a carboxymethylaminomethyl (cmnm) group at the wobble position (U34) of certain tRNAs, forming tRNA-cmnm(5)s(2)U34.</text>
</comment>
<dbReference type="GO" id="GO:0042802">
    <property type="term" value="F:identical protein binding"/>
    <property type="evidence" value="ECO:0007669"/>
    <property type="project" value="UniProtKB-ARBA"/>
</dbReference>
<dbReference type="GO" id="GO:0003924">
    <property type="term" value="F:GTPase activity"/>
    <property type="evidence" value="ECO:0007669"/>
    <property type="project" value="UniProtKB-UniRule"/>
</dbReference>
<feature type="binding site" evidence="10">
    <location>
        <position position="25"/>
    </location>
    <ligand>
        <name>(6S)-5-formyl-5,6,7,8-tetrahydrofolate</name>
        <dbReference type="ChEBI" id="CHEBI:57457"/>
    </ligand>
</feature>
<evidence type="ECO:0000259" key="12">
    <source>
        <dbReference type="PROSITE" id="PS51709"/>
    </source>
</evidence>
<feature type="binding site" evidence="10">
    <location>
        <begin position="252"/>
        <end position="258"/>
    </location>
    <ligand>
        <name>GTP</name>
        <dbReference type="ChEBI" id="CHEBI:37565"/>
    </ligand>
</feature>
<dbReference type="PRINTS" id="PR00449">
    <property type="entry name" value="RASTRNSFRMNG"/>
</dbReference>
<evidence type="ECO:0000313" key="13">
    <source>
        <dbReference type="EMBL" id="PCI27929.1"/>
    </source>
</evidence>
<dbReference type="InterPro" id="IPR027266">
    <property type="entry name" value="TrmE/GcvT-like"/>
</dbReference>